<evidence type="ECO:0000256" key="3">
    <source>
        <dbReference type="SAM" id="MobiDB-lite"/>
    </source>
</evidence>
<dbReference type="InterPro" id="IPR008707">
    <property type="entry name" value="B-propeller_PilY1"/>
</dbReference>
<evidence type="ECO:0000313" key="5">
    <source>
        <dbReference type="EMBL" id="PLX61495.1"/>
    </source>
</evidence>
<feature type="compositionally biased region" description="Polar residues" evidence="3">
    <location>
        <begin position="765"/>
        <end position="777"/>
    </location>
</feature>
<reference evidence="5 6" key="1">
    <citation type="submission" date="2017-11" db="EMBL/GenBank/DDBJ databases">
        <title>Genome-resolved metagenomics identifies genetic mobility, metabolic interactions, and unexpected diversity in perchlorate-reducing communities.</title>
        <authorList>
            <person name="Barnum T.P."/>
            <person name="Figueroa I.A."/>
            <person name="Carlstrom C.I."/>
            <person name="Lucas L.N."/>
            <person name="Engelbrektson A.L."/>
            <person name="Coates J.D."/>
        </authorList>
    </citation>
    <scope>NUCLEOTIDE SEQUENCE [LARGE SCALE GENOMIC DNA]</scope>
    <source>
        <strain evidence="5">BM301</strain>
    </source>
</reference>
<evidence type="ECO:0000259" key="4">
    <source>
        <dbReference type="Pfam" id="PF05567"/>
    </source>
</evidence>
<keyword evidence="1" id="KW-0479">Metal-binding</keyword>
<gene>
    <name evidence="5" type="ORF">C0630_10005</name>
</gene>
<feature type="domain" description="PilY1 beta-propeller" evidence="4">
    <location>
        <begin position="1047"/>
        <end position="1249"/>
    </location>
</feature>
<comment type="caution">
    <text evidence="5">The sequence shown here is derived from an EMBL/GenBank/DDBJ whole genome shotgun (WGS) entry which is preliminary data.</text>
</comment>
<protein>
    <recommendedName>
        <fullName evidence="4">PilY1 beta-propeller domain-containing protein</fullName>
    </recommendedName>
</protein>
<dbReference type="Pfam" id="PF05567">
    <property type="entry name" value="T4P_PilY1"/>
    <property type="match status" value="1"/>
</dbReference>
<dbReference type="GO" id="GO:0046872">
    <property type="term" value="F:metal ion binding"/>
    <property type="evidence" value="ECO:0007669"/>
    <property type="project" value="UniProtKB-KW"/>
</dbReference>
<evidence type="ECO:0000256" key="1">
    <source>
        <dbReference type="ARBA" id="ARBA00022723"/>
    </source>
</evidence>
<feature type="region of interest" description="Disordered" evidence="3">
    <location>
        <begin position="765"/>
        <end position="804"/>
    </location>
</feature>
<name>A0A2N6CW59_9GAMM</name>
<sequence length="1619" mass="174720">MQARVNVMNISDLFYGSKRTIQAICYTGLIAPTTLLAAVSGTTSADFSGVPTVSSPSSPPLVMLAMSVDHQLTHKAYTDYSDLDGDGQLDTGYTDTFDYYGYFDSNRCYSYESANNRFIPQEAASGVNGHECSIANRWSGNFLNWSTMTRMDVVRRVLYGGLRSQDNSQTNLKRAYIPKDVHAFAKVFAPGSTTEMLKYTPYSKTAITLCNVSTSTTSDPYVRIADGSYPRWAAAEVTQCQWNNGSSTPSSATNKLDELAVQVRVCKDATTIETNCKLYPNNDYKPTGLLQRYGEDGILRFGLMTGSYDKNTKGGMLRKNIMPLAGNSNASDDEIDTSTGRFINQATTDTGIINSLNRIQIAKYNFTSNNYDDCNTHSITVADFKSQAVSTKRCSDWGNPLGEIYMEALRYFSGQTTPTASFDGNDTTYIAGLNKSSWSDPMSADEWCASCAIVAISTGLNSFDRDDLSTAGITGLASITTATNNVGNIEMGGSFAGNYLHGGSDGRCTSKWANTLADITGICPEVPQLEGGFQIAGLAHHAHITDLRTGTGYQDTQKVDTYAVALAESLPSFSVKVGGAGKEITFLPFCESNKDGGTPATNDPDWQACSITNVIVESQYFYGDGNLASGSLLISWEDSLWGNDYDLDGMERIEFCVKGYCDEIGQSNALLASDELRIRTRVVHAYAGNALRFGYTITGSTADGVYYPVVRPGGQNFSASDMDNDNAGSEPAADIREFTVGSSTATLLNNPLYYAAKFGSYTDLDNSGDPTYNSSTTDTREWDNEDTDGNQTPDGIPDNYFPVRNPSKLETQLGKVFGKIVSRVSSGTAAAVVSNSTSGEGALYQALYYPQFEDNDNSVSWVVLVQGMFVDDRSNLREDANGNGYLDDCNTDPAIDIYLDTSTLPYSTKIKRYISSNCIIVTPSDVKLDNTLTLTPYTTHPVTDLRPIWNARDELGKLTNTNVVAQRTYANSASTGRHILTSTNGSTLINFDASTFGSTNYTYLDVIDEPTADNVINYVRGKDDITGFRTRSVDFDSSTTGDEVWRLGDIIHSSPAVIGTPSAGYETLYNDTSYLNFKTLYVNRRNLVIVGANDGMIHAFNGGFWDDSLKAFKTTNSGETAHPLGSELWGYVPKALLPHLKWLTEPDYPHVYYMDGRPLIFDANIFTADADHPHGWCTVMVMGMRFGGGPITVDVNNDSPGNTTDDETLRSSYVVLDITNPEVAPKLIAELSHPNLGYTTGMPTVIKKRSAGGDLDWTTSGDNTNQWELVFGSGPIGLTSHLTGTSTQNAQLFRYNLVTKSFVAGFAPADLGEANSFVGSATSTDWDSDFIDDIVYFGIAGGTEAMPDGKLKRLRVSDGALSTLLATSQPFTSKPATKIDTTGKKWITAGTGRFFATTDSDNVQTSYQQSMYGVKEPVDGSGNLTYATVSAATLVDTTNLQVFTDGSLLPTTFTIGGNPVTTYDQLVAAMATQPGWKNDFPTTSNTEPNTRNVTNQVITGDLLIFTDYTPGEKNLCDAGSSRLNVTNYATGTAIPYGPIGTDSSVTNGTAELASSNVALGVGLASDPVIHKGSGGGTTGGSVITVFTQGSAGDVTRSRVFIPGLADAKRRSWRQIDFAN</sequence>
<proteinExistence type="predicted"/>
<evidence type="ECO:0000256" key="2">
    <source>
        <dbReference type="ARBA" id="ARBA00022837"/>
    </source>
</evidence>
<accession>A0A2N6CW59</accession>
<dbReference type="EMBL" id="PKUN01000014">
    <property type="protein sequence ID" value="PLX61495.1"/>
    <property type="molecule type" value="Genomic_DNA"/>
</dbReference>
<dbReference type="Proteomes" id="UP000235015">
    <property type="component" value="Unassembled WGS sequence"/>
</dbReference>
<evidence type="ECO:0000313" key="6">
    <source>
        <dbReference type="Proteomes" id="UP000235015"/>
    </source>
</evidence>
<keyword evidence="2" id="KW-0106">Calcium</keyword>
<organism evidence="5 6">
    <name type="scientific">Sedimenticola selenatireducens</name>
    <dbReference type="NCBI Taxonomy" id="191960"/>
    <lineage>
        <taxon>Bacteria</taxon>
        <taxon>Pseudomonadati</taxon>
        <taxon>Pseudomonadota</taxon>
        <taxon>Gammaproteobacteria</taxon>
        <taxon>Chromatiales</taxon>
        <taxon>Sedimenticolaceae</taxon>
        <taxon>Sedimenticola</taxon>
    </lineage>
</organism>